<organism evidence="2 3">
    <name type="scientific">Hermetia illucens</name>
    <name type="common">Black soldier fly</name>
    <dbReference type="NCBI Taxonomy" id="343691"/>
    <lineage>
        <taxon>Eukaryota</taxon>
        <taxon>Metazoa</taxon>
        <taxon>Ecdysozoa</taxon>
        <taxon>Arthropoda</taxon>
        <taxon>Hexapoda</taxon>
        <taxon>Insecta</taxon>
        <taxon>Pterygota</taxon>
        <taxon>Neoptera</taxon>
        <taxon>Endopterygota</taxon>
        <taxon>Diptera</taxon>
        <taxon>Brachycera</taxon>
        <taxon>Stratiomyomorpha</taxon>
        <taxon>Stratiomyidae</taxon>
        <taxon>Hermetiinae</taxon>
        <taxon>Hermetia</taxon>
    </lineage>
</organism>
<name>A0A7R8Z1F8_HERIL</name>
<dbReference type="InterPro" id="IPR011009">
    <property type="entry name" value="Kinase-like_dom_sf"/>
</dbReference>
<sequence length="411" mass="47272">MQKIDLLNKSIQVQLSANQIPYLILTVAMSDQTSESSISEYLNDGYIHKILNAYEKQEVEILKYEVESATKKGENFASSLSRLRMQYCLGQNGHTKTLTTIVKSRLGGEVLAEIESEFSIFDRESQVYKIILGECEDMLKSIGDDTHFGPRAIYVDDRIIVLEDLKEQGYTMENVRKGLNKEHCSRILEKLAKFHATTRVLYCKKPELFKYHIVGNIGEVRTPLHTIYENTIETCTKFVSSKEDLSQDPNGFNVLNHGDMWVNNFLFKSDGKDLDVLFVDFQEGFFGSPGIDFNYFIYSSWSDDVFRNHRKDLIKLYLKTLQDTLKKLGDDNLPSLEIINKEIHSKGDHGLITACCMYPILTTDHPDLADPAIFVLNDEESKETRMKVFDSNNYYNHLKLILPEFVESKFL</sequence>
<dbReference type="EMBL" id="LR899014">
    <property type="protein sequence ID" value="CAD7091878.1"/>
    <property type="molecule type" value="Genomic_DNA"/>
</dbReference>
<dbReference type="OrthoDB" id="190089at2759"/>
<dbReference type="Pfam" id="PF02958">
    <property type="entry name" value="EcKL"/>
    <property type="match status" value="1"/>
</dbReference>
<reference evidence="2 3" key="1">
    <citation type="submission" date="2020-11" db="EMBL/GenBank/DDBJ databases">
        <authorList>
            <person name="Wallbank WR R."/>
            <person name="Pardo Diaz C."/>
            <person name="Kozak K."/>
            <person name="Martin S."/>
            <person name="Jiggins C."/>
            <person name="Moest M."/>
            <person name="Warren A I."/>
            <person name="Generalovic N T."/>
            <person name="Byers J.R.P. K."/>
            <person name="Montejo-Kovacevich G."/>
            <person name="Yen C E."/>
        </authorList>
    </citation>
    <scope>NUCLEOTIDE SEQUENCE [LARGE SCALE GENOMIC DNA]</scope>
</reference>
<feature type="domain" description="CHK kinase-like" evidence="1">
    <location>
        <begin position="160"/>
        <end position="327"/>
    </location>
</feature>
<dbReference type="InterPro" id="IPR012877">
    <property type="entry name" value="Dhs-27"/>
</dbReference>
<evidence type="ECO:0000313" key="3">
    <source>
        <dbReference type="Proteomes" id="UP000594454"/>
    </source>
</evidence>
<dbReference type="Gene3D" id="3.90.1200.10">
    <property type="match status" value="1"/>
</dbReference>
<dbReference type="SMART" id="SM00587">
    <property type="entry name" value="CHK"/>
    <property type="match status" value="1"/>
</dbReference>
<dbReference type="Pfam" id="PF07914">
    <property type="entry name" value="DUF1679"/>
    <property type="match status" value="1"/>
</dbReference>
<accession>A0A7R8Z1F8</accession>
<dbReference type="InterPro" id="IPR004119">
    <property type="entry name" value="EcKL"/>
</dbReference>
<evidence type="ECO:0000259" key="1">
    <source>
        <dbReference type="SMART" id="SM00587"/>
    </source>
</evidence>
<dbReference type="AlphaFoldDB" id="A0A7R8Z1F8"/>
<dbReference type="InterPro" id="IPR015897">
    <property type="entry name" value="CHK_kinase-like"/>
</dbReference>
<dbReference type="Proteomes" id="UP000594454">
    <property type="component" value="Chromosome 6"/>
</dbReference>
<dbReference type="SUPFAM" id="SSF56112">
    <property type="entry name" value="Protein kinase-like (PK-like)"/>
    <property type="match status" value="1"/>
</dbReference>
<protein>
    <recommendedName>
        <fullName evidence="1">CHK kinase-like domain-containing protein</fullName>
    </recommendedName>
</protein>
<dbReference type="PANTHER" id="PTHR11012">
    <property type="entry name" value="PROTEIN KINASE-LIKE DOMAIN-CONTAINING"/>
    <property type="match status" value="1"/>
</dbReference>
<keyword evidence="3" id="KW-1185">Reference proteome</keyword>
<proteinExistence type="predicted"/>
<evidence type="ECO:0000313" key="2">
    <source>
        <dbReference type="EMBL" id="CAD7091878.1"/>
    </source>
</evidence>
<dbReference type="PANTHER" id="PTHR11012:SF19">
    <property type="entry name" value="CHK KINASE-LIKE DOMAIN-CONTAINING PROTEIN"/>
    <property type="match status" value="1"/>
</dbReference>
<gene>
    <name evidence="2" type="ORF">HERILL_LOCUS14276</name>
</gene>
<dbReference type="InParanoid" id="A0A7R8Z1F8"/>